<dbReference type="Proteomes" id="UP001497482">
    <property type="component" value="Chromosome 17"/>
</dbReference>
<name>A0AAV2KFF6_KNICA</name>
<sequence length="77" mass="8946">MRDYQDLHNVKMSLEIEINHPRRKLIEGEEDSRLSSWYHNLSRNGKLPISAIQQQPTFSSACVLLHDRGARKARSES</sequence>
<dbReference type="Gene3D" id="1.20.5.170">
    <property type="match status" value="1"/>
</dbReference>
<dbReference type="EMBL" id="OZ035839">
    <property type="protein sequence ID" value="CAL1586272.1"/>
    <property type="molecule type" value="Genomic_DNA"/>
</dbReference>
<evidence type="ECO:0000313" key="2">
    <source>
        <dbReference type="Proteomes" id="UP001497482"/>
    </source>
</evidence>
<organism evidence="1 2">
    <name type="scientific">Knipowitschia caucasica</name>
    <name type="common">Caucasian dwarf goby</name>
    <name type="synonym">Pomatoschistus caucasicus</name>
    <dbReference type="NCBI Taxonomy" id="637954"/>
    <lineage>
        <taxon>Eukaryota</taxon>
        <taxon>Metazoa</taxon>
        <taxon>Chordata</taxon>
        <taxon>Craniata</taxon>
        <taxon>Vertebrata</taxon>
        <taxon>Euteleostomi</taxon>
        <taxon>Actinopterygii</taxon>
        <taxon>Neopterygii</taxon>
        <taxon>Teleostei</taxon>
        <taxon>Neoteleostei</taxon>
        <taxon>Acanthomorphata</taxon>
        <taxon>Gobiaria</taxon>
        <taxon>Gobiiformes</taxon>
        <taxon>Gobioidei</taxon>
        <taxon>Gobiidae</taxon>
        <taxon>Gobiinae</taxon>
        <taxon>Knipowitschia</taxon>
    </lineage>
</organism>
<gene>
    <name evidence="1" type="ORF">KC01_LOCUS16371</name>
</gene>
<accession>A0AAV2KFF6</accession>
<keyword evidence="2" id="KW-1185">Reference proteome</keyword>
<proteinExistence type="predicted"/>
<evidence type="ECO:0000313" key="1">
    <source>
        <dbReference type="EMBL" id="CAL1586272.1"/>
    </source>
</evidence>
<dbReference type="SUPFAM" id="SSF64593">
    <property type="entry name" value="Intermediate filament protein, coiled coil region"/>
    <property type="match status" value="1"/>
</dbReference>
<reference evidence="1 2" key="1">
    <citation type="submission" date="2024-04" db="EMBL/GenBank/DDBJ databases">
        <authorList>
            <person name="Waldvogel A.-M."/>
            <person name="Schoenle A."/>
        </authorList>
    </citation>
    <scope>NUCLEOTIDE SEQUENCE [LARGE SCALE GENOMIC DNA]</scope>
</reference>
<protein>
    <submittedName>
        <fullName evidence="1">Uncharacterized protein</fullName>
    </submittedName>
</protein>
<dbReference type="AlphaFoldDB" id="A0AAV2KFF6"/>